<keyword evidence="3" id="KW-0413">Isomerase</keyword>
<dbReference type="Pfam" id="PF11716">
    <property type="entry name" value="MDMPI_N"/>
    <property type="match status" value="1"/>
</dbReference>
<dbReference type="NCBIfam" id="TIGR03083">
    <property type="entry name" value="maleylpyruvate isomerase family mycothiol-dependent enzyme"/>
    <property type="match status" value="1"/>
</dbReference>
<evidence type="ECO:0000313" key="4">
    <source>
        <dbReference type="Proteomes" id="UP001500618"/>
    </source>
</evidence>
<accession>A0ABN2HWA2</accession>
<dbReference type="Proteomes" id="UP001500618">
    <property type="component" value="Unassembled WGS sequence"/>
</dbReference>
<dbReference type="EMBL" id="BAAANY010000020">
    <property type="protein sequence ID" value="GAA1694338.1"/>
    <property type="molecule type" value="Genomic_DNA"/>
</dbReference>
<feature type="domain" description="MDMPI C-terminal" evidence="1">
    <location>
        <begin position="144"/>
        <end position="230"/>
    </location>
</feature>
<feature type="domain" description="Mycothiol-dependent maleylpyruvate isomerase metal-binding" evidence="2">
    <location>
        <begin position="4"/>
        <end position="132"/>
    </location>
</feature>
<evidence type="ECO:0000313" key="3">
    <source>
        <dbReference type="EMBL" id="GAA1694338.1"/>
    </source>
</evidence>
<dbReference type="RefSeq" id="WP_344312855.1">
    <property type="nucleotide sequence ID" value="NZ_BAAANY010000020.1"/>
</dbReference>
<evidence type="ECO:0000259" key="1">
    <source>
        <dbReference type="Pfam" id="PF07398"/>
    </source>
</evidence>
<dbReference type="InterPro" id="IPR017517">
    <property type="entry name" value="Maleyloyr_isom"/>
</dbReference>
<evidence type="ECO:0000259" key="2">
    <source>
        <dbReference type="Pfam" id="PF11716"/>
    </source>
</evidence>
<dbReference type="InterPro" id="IPR034660">
    <property type="entry name" value="DinB/YfiT-like"/>
</dbReference>
<protein>
    <submittedName>
        <fullName evidence="3">Maleylpyruvate isomerase family mycothiol-dependent enzyme</fullName>
    </submittedName>
</protein>
<dbReference type="InterPro" id="IPR024344">
    <property type="entry name" value="MDMPI_metal-binding"/>
</dbReference>
<dbReference type="InterPro" id="IPR010872">
    <property type="entry name" value="MDMPI_C-term_domain"/>
</dbReference>
<sequence length="240" mass="26006">MHLSEIRARSTALRQAVAAAPDLQARVPGCPDWSLRNLVDHLGQVQRFWAVVVQQGTSDRRPTEDAVDRREPHGDLVEWSAESTELLVAALSTAEPDQPCWSWWPAEAAPLTAGAIARHQVVEAAVHAYDAQETIGKPEPIPDAVDLVAEFLEVSYGSAGEWPHEPTRVAVRTTQGPSWQVGLTATGSAITTDDHESAKMTLSGSASDLLLALHLRIPADRLKVEGDGQVVRDLLAWPSL</sequence>
<organism evidence="3 4">
    <name type="scientific">Fodinicola feengrottensis</name>
    <dbReference type="NCBI Taxonomy" id="435914"/>
    <lineage>
        <taxon>Bacteria</taxon>
        <taxon>Bacillati</taxon>
        <taxon>Actinomycetota</taxon>
        <taxon>Actinomycetes</taxon>
        <taxon>Mycobacteriales</taxon>
        <taxon>Fodinicola</taxon>
    </lineage>
</organism>
<dbReference type="Pfam" id="PF07398">
    <property type="entry name" value="MDMPI_C"/>
    <property type="match status" value="1"/>
</dbReference>
<dbReference type="Gene3D" id="1.20.120.450">
    <property type="entry name" value="dinb family like domain"/>
    <property type="match status" value="1"/>
</dbReference>
<dbReference type="SUPFAM" id="SSF109854">
    <property type="entry name" value="DinB/YfiT-like putative metalloenzymes"/>
    <property type="match status" value="1"/>
</dbReference>
<name>A0ABN2HWA2_9ACTN</name>
<dbReference type="PANTHER" id="PTHR40758:SF1">
    <property type="entry name" value="CONSERVED PROTEIN"/>
    <property type="match status" value="1"/>
</dbReference>
<reference evidence="3 4" key="1">
    <citation type="journal article" date="2019" name="Int. J. Syst. Evol. Microbiol.">
        <title>The Global Catalogue of Microorganisms (GCM) 10K type strain sequencing project: providing services to taxonomists for standard genome sequencing and annotation.</title>
        <authorList>
            <consortium name="The Broad Institute Genomics Platform"/>
            <consortium name="The Broad Institute Genome Sequencing Center for Infectious Disease"/>
            <person name="Wu L."/>
            <person name="Ma J."/>
        </authorList>
    </citation>
    <scope>NUCLEOTIDE SEQUENCE [LARGE SCALE GENOMIC DNA]</scope>
    <source>
        <strain evidence="3 4">JCM 14718</strain>
    </source>
</reference>
<keyword evidence="4" id="KW-1185">Reference proteome</keyword>
<dbReference type="PANTHER" id="PTHR40758">
    <property type="entry name" value="CONSERVED PROTEIN"/>
    <property type="match status" value="1"/>
</dbReference>
<gene>
    <name evidence="3" type="ORF">GCM10009765_49500</name>
</gene>
<dbReference type="GO" id="GO:0016853">
    <property type="term" value="F:isomerase activity"/>
    <property type="evidence" value="ECO:0007669"/>
    <property type="project" value="UniProtKB-KW"/>
</dbReference>
<proteinExistence type="predicted"/>
<comment type="caution">
    <text evidence="3">The sequence shown here is derived from an EMBL/GenBank/DDBJ whole genome shotgun (WGS) entry which is preliminary data.</text>
</comment>